<keyword evidence="3" id="KW-1185">Reference proteome</keyword>
<evidence type="ECO:0000256" key="1">
    <source>
        <dbReference type="SAM" id="Phobius"/>
    </source>
</evidence>
<dbReference type="AlphaFoldDB" id="A0AAD8Q3K2"/>
<dbReference type="Proteomes" id="UP001230504">
    <property type="component" value="Unassembled WGS sequence"/>
</dbReference>
<reference evidence="2" key="1">
    <citation type="submission" date="2021-06" db="EMBL/GenBank/DDBJ databases">
        <title>Comparative genomics, transcriptomics and evolutionary studies reveal genomic signatures of adaptation to plant cell wall in hemibiotrophic fungi.</title>
        <authorList>
            <consortium name="DOE Joint Genome Institute"/>
            <person name="Baroncelli R."/>
            <person name="Diaz J.F."/>
            <person name="Benocci T."/>
            <person name="Peng M."/>
            <person name="Battaglia E."/>
            <person name="Haridas S."/>
            <person name="Andreopoulos W."/>
            <person name="Labutti K."/>
            <person name="Pangilinan J."/>
            <person name="Floch G.L."/>
            <person name="Makela M.R."/>
            <person name="Henrissat B."/>
            <person name="Grigoriev I.V."/>
            <person name="Crouch J.A."/>
            <person name="De Vries R.P."/>
            <person name="Sukno S.A."/>
            <person name="Thon M.R."/>
        </authorList>
    </citation>
    <scope>NUCLEOTIDE SEQUENCE</scope>
    <source>
        <strain evidence="2">CBS 125086</strain>
    </source>
</reference>
<comment type="caution">
    <text evidence="2">The sequence shown here is derived from an EMBL/GenBank/DDBJ whole genome shotgun (WGS) entry which is preliminary data.</text>
</comment>
<gene>
    <name evidence="2" type="ORF">LY79DRAFT_155357</name>
</gene>
<dbReference type="EMBL" id="JAHLJV010000020">
    <property type="protein sequence ID" value="KAK1594387.1"/>
    <property type="molecule type" value="Genomic_DNA"/>
</dbReference>
<dbReference type="GeneID" id="85435338"/>
<organism evidence="2 3">
    <name type="scientific">Colletotrichum navitas</name>
    <dbReference type="NCBI Taxonomy" id="681940"/>
    <lineage>
        <taxon>Eukaryota</taxon>
        <taxon>Fungi</taxon>
        <taxon>Dikarya</taxon>
        <taxon>Ascomycota</taxon>
        <taxon>Pezizomycotina</taxon>
        <taxon>Sordariomycetes</taxon>
        <taxon>Hypocreomycetidae</taxon>
        <taxon>Glomerellales</taxon>
        <taxon>Glomerellaceae</taxon>
        <taxon>Colletotrichum</taxon>
        <taxon>Colletotrichum graminicola species complex</taxon>
    </lineage>
</organism>
<name>A0AAD8Q3K2_9PEZI</name>
<proteinExistence type="predicted"/>
<accession>A0AAD8Q3K2</accession>
<evidence type="ECO:0000313" key="2">
    <source>
        <dbReference type="EMBL" id="KAK1594387.1"/>
    </source>
</evidence>
<keyword evidence="1" id="KW-1133">Transmembrane helix</keyword>
<keyword evidence="1" id="KW-0812">Transmembrane</keyword>
<protein>
    <submittedName>
        <fullName evidence="2">Uncharacterized protein</fullName>
    </submittedName>
</protein>
<feature type="transmembrane region" description="Helical" evidence="1">
    <location>
        <begin position="79"/>
        <end position="102"/>
    </location>
</feature>
<dbReference type="RefSeq" id="XP_060415570.1">
    <property type="nucleotide sequence ID" value="XM_060551098.1"/>
</dbReference>
<sequence length="111" mass="12672">MRFGMKVVRGHGSNGSGEIDLKRPIIRHLRWPRPVAKEKRRKGCESCPIGRWARVEMGREALWLSSWVEVIKLKKQSIFLSDGFVCAALTIFSTLVVLADIWDRQPSIHSS</sequence>
<evidence type="ECO:0000313" key="3">
    <source>
        <dbReference type="Proteomes" id="UP001230504"/>
    </source>
</evidence>
<keyword evidence="1" id="KW-0472">Membrane</keyword>